<dbReference type="InterPro" id="IPR037171">
    <property type="entry name" value="NagB/RpiA_transferase-like"/>
</dbReference>
<dbReference type="InterPro" id="IPR026888">
    <property type="entry name" value="AcetylCoA_hyd_C"/>
</dbReference>
<dbReference type="PANTHER" id="PTHR21432">
    <property type="entry name" value="ACETYL-COA HYDROLASE-RELATED"/>
    <property type="match status" value="1"/>
</dbReference>
<dbReference type="Proteomes" id="UP000241074">
    <property type="component" value="Chromosome"/>
</dbReference>
<feature type="domain" description="Acetyl-CoA hydrolase/transferase C-terminal" evidence="1">
    <location>
        <begin position="429"/>
        <end position="593"/>
    </location>
</feature>
<keyword evidence="3" id="KW-1185">Reference proteome</keyword>
<dbReference type="RefSeq" id="WP_106889766.1">
    <property type="nucleotide sequence ID" value="NZ_CP027860.1"/>
</dbReference>
<gene>
    <name evidence="2" type="ORF">C7S18_00870</name>
</gene>
<organism evidence="2 3">
    <name type="scientific">Ahniella affigens</name>
    <dbReference type="NCBI Taxonomy" id="2021234"/>
    <lineage>
        <taxon>Bacteria</taxon>
        <taxon>Pseudomonadati</taxon>
        <taxon>Pseudomonadota</taxon>
        <taxon>Gammaproteobacteria</taxon>
        <taxon>Lysobacterales</taxon>
        <taxon>Rhodanobacteraceae</taxon>
        <taxon>Ahniella</taxon>
    </lineage>
</organism>
<dbReference type="GO" id="GO:0008775">
    <property type="term" value="F:acetate CoA-transferase activity"/>
    <property type="evidence" value="ECO:0007669"/>
    <property type="project" value="InterPro"/>
</dbReference>
<dbReference type="OrthoDB" id="9801795at2"/>
<name>A0A2P1PLW6_9GAMM</name>
<dbReference type="GO" id="GO:0006083">
    <property type="term" value="P:acetate metabolic process"/>
    <property type="evidence" value="ECO:0007669"/>
    <property type="project" value="InterPro"/>
</dbReference>
<evidence type="ECO:0000259" key="1">
    <source>
        <dbReference type="Pfam" id="PF13336"/>
    </source>
</evidence>
<dbReference type="GO" id="GO:0016787">
    <property type="term" value="F:hydrolase activity"/>
    <property type="evidence" value="ECO:0007669"/>
    <property type="project" value="UniProtKB-KW"/>
</dbReference>
<dbReference type="Gene3D" id="3.40.1080.20">
    <property type="entry name" value="Acetyl-CoA hydrolase/transferase C-terminal domain"/>
    <property type="match status" value="1"/>
</dbReference>
<dbReference type="Gene3D" id="3.30.750.70">
    <property type="entry name" value="4-hydroxybutyrate coenzyme like domains"/>
    <property type="match status" value="1"/>
</dbReference>
<dbReference type="KEGG" id="xba:C7S18_00870"/>
<protein>
    <submittedName>
        <fullName evidence="2">Acetyl-CoA hydrolase</fullName>
    </submittedName>
</protein>
<accession>A0A2P1PLW6</accession>
<dbReference type="InterPro" id="IPR038460">
    <property type="entry name" value="AcetylCoA_hyd_C_sf"/>
</dbReference>
<reference evidence="2 3" key="1">
    <citation type="submission" date="2018-03" db="EMBL/GenBank/DDBJ databases">
        <title>Ahniella affigens gen. nov., sp. nov., a gammaproteobacterium isolated from sandy soil near a stream.</title>
        <authorList>
            <person name="Ko Y."/>
            <person name="Kim J.-H."/>
        </authorList>
    </citation>
    <scope>NUCLEOTIDE SEQUENCE [LARGE SCALE GENOMIC DNA]</scope>
    <source>
        <strain evidence="2 3">D13</strain>
    </source>
</reference>
<dbReference type="EMBL" id="CP027860">
    <property type="protein sequence ID" value="AVP95837.1"/>
    <property type="molecule type" value="Genomic_DNA"/>
</dbReference>
<dbReference type="PANTHER" id="PTHR21432:SF20">
    <property type="entry name" value="ACETYL-COA HYDROLASE"/>
    <property type="match status" value="1"/>
</dbReference>
<keyword evidence="2" id="KW-0378">Hydrolase</keyword>
<evidence type="ECO:0000313" key="2">
    <source>
        <dbReference type="EMBL" id="AVP95837.1"/>
    </source>
</evidence>
<sequence length="711" mass="79053">MMSRIADVETDLERVVARIFERCGPHLNIASPLGLGKPNLLLNALYRAVADHPERRLHLFTALSLARPVPKPGLEQRFLGPFLERQFGADYPELDYVVARRKNALPDNIEITEFYLQSGAWLRNEGAQCDYASINYTHVARDVAARQPNLLVQLVARRGDKLSLSCNPDTVLDLLDLMQAQGQPRPMVVLVVHPDLPYLGNDAEIDASVADLVLDTPGPAHRLFALPREPVLPSEHAIGLHASAWVKDGGTLQIGIGALSDAIVNALLWRHQDPAAHAAQISALAPACMGPEHGRFERGLYGASEMVMDGFMHLRRGDILKRRVFDDLALQRLLNDHHVKETADASTLDRLLESGFLTMQVDRPSLDRLQHFGWIDEGVRLHEGRLHWPNGSESSADLHEQSARDTLRAHMLGRQLRHGRYLHGGFWLGSKPLQDWLGSLQGEDYSGLCMTRISHINQLYGGREALDIAQRHHARFFNTCMMQTVFGAAVSDGLADGQVVSGVGGQYNFVAMAHAIPNGRSVLLLRSTRESGGRVISNIVYQYGHATIPRHLRDIVITEYGAADLRGQTDSDCIKRMLAITDSRFQEVLLSEARQNGKVERRFVIPDAWKQNRPERLRDALAPARAAGRINAFPFGSDLSDDELKIAKVLKFLKAETGTSAGKLKTLARAYLSGDRADQKYLERMGLADPGDNEERMFARLLGYGFARQEV</sequence>
<evidence type="ECO:0000313" key="3">
    <source>
        <dbReference type="Proteomes" id="UP000241074"/>
    </source>
</evidence>
<dbReference type="SUPFAM" id="SSF100950">
    <property type="entry name" value="NagB/RpiA/CoA transferase-like"/>
    <property type="match status" value="1"/>
</dbReference>
<dbReference type="Pfam" id="PF13336">
    <property type="entry name" value="AcetylCoA_hyd_C"/>
    <property type="match status" value="1"/>
</dbReference>
<reference evidence="2 3" key="2">
    <citation type="submission" date="2018-03" db="EMBL/GenBank/DDBJ databases">
        <authorList>
            <person name="Keele B.F."/>
        </authorList>
    </citation>
    <scope>NUCLEOTIDE SEQUENCE [LARGE SCALE GENOMIC DNA]</scope>
    <source>
        <strain evidence="2 3">D13</strain>
    </source>
</reference>
<dbReference type="InterPro" id="IPR046433">
    <property type="entry name" value="ActCoA_hydro"/>
</dbReference>
<dbReference type="AlphaFoldDB" id="A0A2P1PLW6"/>
<proteinExistence type="predicted"/>